<proteinExistence type="predicted"/>
<organism evidence="1 2">
    <name type="scientific">Debaryomyces fabryi</name>
    <dbReference type="NCBI Taxonomy" id="58627"/>
    <lineage>
        <taxon>Eukaryota</taxon>
        <taxon>Fungi</taxon>
        <taxon>Dikarya</taxon>
        <taxon>Ascomycota</taxon>
        <taxon>Saccharomycotina</taxon>
        <taxon>Pichiomycetes</taxon>
        <taxon>Debaryomycetaceae</taxon>
        <taxon>Debaryomyces</taxon>
    </lineage>
</organism>
<dbReference type="Proteomes" id="UP000054251">
    <property type="component" value="Unassembled WGS sequence"/>
</dbReference>
<comment type="caution">
    <text evidence="1">The sequence shown here is derived from an EMBL/GenBank/DDBJ whole genome shotgun (WGS) entry which is preliminary data.</text>
</comment>
<evidence type="ECO:0000313" key="2">
    <source>
        <dbReference type="Proteomes" id="UP000054251"/>
    </source>
</evidence>
<gene>
    <name evidence="1" type="ORF">AC631_01464</name>
</gene>
<dbReference type="OrthoDB" id="4013163at2759"/>
<dbReference type="AlphaFoldDB" id="A0A0V1Q2L2"/>
<reference evidence="1 2" key="1">
    <citation type="submission" date="2015-11" db="EMBL/GenBank/DDBJ databases">
        <title>The genome of Debaryomyces fabryi.</title>
        <authorList>
            <person name="Tafer H."/>
            <person name="Lopandic K."/>
        </authorList>
    </citation>
    <scope>NUCLEOTIDE SEQUENCE [LARGE SCALE GENOMIC DNA]</scope>
    <source>
        <strain evidence="1 2">CBS 789</strain>
    </source>
</reference>
<accession>A0A0V1Q2L2</accession>
<name>A0A0V1Q2L2_9ASCO</name>
<dbReference type="GeneID" id="26838473"/>
<dbReference type="EMBL" id="LMYN01000020">
    <property type="protein sequence ID" value="KSA02760.1"/>
    <property type="molecule type" value="Genomic_DNA"/>
</dbReference>
<sequence length="491" mass="56653">MSPFLNEEAIEKDSDLTDQLLLVPRNLLKSGILTKLGLEYLNQDSHLFNLTHKYQNIVIPKDSKNLFIFNTTDNLSIPRRAQNRFVELIQRSAPFNLPQYMKLVNFYAVIPREYMASHYNSSKNNLESVLSNGILEVPASKLPIFRRCISENKPLMVFLFNSGKSDDFKASSGTIMNIKNYITRNRQKASVSTFFDSFAYNWIDKINYSSLIQSVFCTTNNKNMDESYCLKVQDKQTIHLFPAFYDIAKRSRTRHHLVDLHLRQDEQDLPEHLNANQAIKEAGDILYSAAQLINGTVYKFAGERFSNAERFNIDAKSKIHKIQDKLGEIPEILGDIKDTLDDPDQSPIINNYDGLKKIFQLDNGENDEVVHESSFPSSRRRKARLARGLEQLANRGHQKPDGGFLFPASLIKFADSIKTAPRKKWYSQVIYSPFKIDDNLGDESYNETEDIDNDILHKRLSIFSNDENCDKITWYNIFHYSIFGKPHFCLD</sequence>
<keyword evidence="2" id="KW-1185">Reference proteome</keyword>
<evidence type="ECO:0000313" key="1">
    <source>
        <dbReference type="EMBL" id="KSA02760.1"/>
    </source>
</evidence>
<protein>
    <submittedName>
        <fullName evidence="1">Uncharacterized protein</fullName>
    </submittedName>
</protein>
<dbReference type="RefSeq" id="XP_015468862.1">
    <property type="nucleotide sequence ID" value="XM_015610294.1"/>
</dbReference>